<dbReference type="EMBL" id="JAMYWD010000012">
    <property type="protein sequence ID" value="KAJ4950994.1"/>
    <property type="molecule type" value="Genomic_DNA"/>
</dbReference>
<dbReference type="Proteomes" id="UP001141806">
    <property type="component" value="Unassembled WGS sequence"/>
</dbReference>
<sequence length="151" mass="17917">MKTFTLFCLEGWLDWRCLCKWWYGMPWKACVSCLVWLTKFCVLLALNVWLLFKWDDASCLEPCKPWRSVECNMEDWEKWICDIDGHNLVQVEWCTLLGITVPWESVRSVPESSGRLITEMMDGCYILVGNCWRYAWCFSMWCSTLMMTSMG</sequence>
<keyword evidence="2" id="KW-1185">Reference proteome</keyword>
<reference evidence="1" key="1">
    <citation type="journal article" date="2023" name="Plant J.">
        <title>The genome of the king protea, Protea cynaroides.</title>
        <authorList>
            <person name="Chang J."/>
            <person name="Duong T.A."/>
            <person name="Schoeman C."/>
            <person name="Ma X."/>
            <person name="Roodt D."/>
            <person name="Barker N."/>
            <person name="Li Z."/>
            <person name="Van de Peer Y."/>
            <person name="Mizrachi E."/>
        </authorList>
    </citation>
    <scope>NUCLEOTIDE SEQUENCE</scope>
    <source>
        <tissue evidence="1">Young leaves</tissue>
    </source>
</reference>
<evidence type="ECO:0000313" key="1">
    <source>
        <dbReference type="EMBL" id="KAJ4950994.1"/>
    </source>
</evidence>
<dbReference type="AlphaFoldDB" id="A0A9Q0GSM5"/>
<proteinExistence type="predicted"/>
<name>A0A9Q0GSM5_9MAGN</name>
<protein>
    <submittedName>
        <fullName evidence="1">Uncharacterized protein</fullName>
    </submittedName>
</protein>
<organism evidence="1 2">
    <name type="scientific">Protea cynaroides</name>
    <dbReference type="NCBI Taxonomy" id="273540"/>
    <lineage>
        <taxon>Eukaryota</taxon>
        <taxon>Viridiplantae</taxon>
        <taxon>Streptophyta</taxon>
        <taxon>Embryophyta</taxon>
        <taxon>Tracheophyta</taxon>
        <taxon>Spermatophyta</taxon>
        <taxon>Magnoliopsida</taxon>
        <taxon>Proteales</taxon>
        <taxon>Proteaceae</taxon>
        <taxon>Protea</taxon>
    </lineage>
</organism>
<gene>
    <name evidence="1" type="ORF">NE237_027826</name>
</gene>
<evidence type="ECO:0000313" key="2">
    <source>
        <dbReference type="Proteomes" id="UP001141806"/>
    </source>
</evidence>
<accession>A0A9Q0GSM5</accession>
<comment type="caution">
    <text evidence="1">The sequence shown here is derived from an EMBL/GenBank/DDBJ whole genome shotgun (WGS) entry which is preliminary data.</text>
</comment>